<proteinExistence type="predicted"/>
<protein>
    <submittedName>
        <fullName evidence="1">Uncharacterized protein</fullName>
    </submittedName>
</protein>
<reference evidence="1 2" key="1">
    <citation type="submission" date="2022-10" db="EMBL/GenBank/DDBJ databases">
        <title>The complete genomes of actinobacterial strains from the NBC collection.</title>
        <authorList>
            <person name="Joergensen T.S."/>
            <person name="Alvarez Arevalo M."/>
            <person name="Sterndorff E.B."/>
            <person name="Faurdal D."/>
            <person name="Vuksanovic O."/>
            <person name="Mourched A.-S."/>
            <person name="Charusanti P."/>
            <person name="Shaw S."/>
            <person name="Blin K."/>
            <person name="Weber T."/>
        </authorList>
    </citation>
    <scope>NUCLEOTIDE SEQUENCE [LARGE SCALE GENOMIC DNA]</scope>
    <source>
        <strain evidence="1 2">NBC_00123</strain>
    </source>
</reference>
<sequence>MTPEQASRREWLLTEIRKSAGQWTTLRAESTLHRSPWPTSGRNTARKDLRALAARGELTVWNDETTGRRAYTANSTMRRAA</sequence>
<dbReference type="RefSeq" id="WP_406336585.1">
    <property type="nucleotide sequence ID" value="NZ_CP108188.1"/>
</dbReference>
<dbReference type="EMBL" id="CP108188">
    <property type="protein sequence ID" value="WTR73791.1"/>
    <property type="molecule type" value="Genomic_DNA"/>
</dbReference>
<name>A0ABZ1LK57_9ACTN</name>
<dbReference type="Proteomes" id="UP001622594">
    <property type="component" value="Chromosome"/>
</dbReference>
<gene>
    <name evidence="1" type="ORF">OG814_33155</name>
</gene>
<evidence type="ECO:0000313" key="2">
    <source>
        <dbReference type="Proteomes" id="UP001622594"/>
    </source>
</evidence>
<accession>A0ABZ1LK57</accession>
<keyword evidence="2" id="KW-1185">Reference proteome</keyword>
<organism evidence="1 2">
    <name type="scientific">Streptomyces zaomyceticus</name>
    <dbReference type="NCBI Taxonomy" id="68286"/>
    <lineage>
        <taxon>Bacteria</taxon>
        <taxon>Bacillati</taxon>
        <taxon>Actinomycetota</taxon>
        <taxon>Actinomycetes</taxon>
        <taxon>Kitasatosporales</taxon>
        <taxon>Streptomycetaceae</taxon>
        <taxon>Streptomyces</taxon>
    </lineage>
</organism>
<evidence type="ECO:0000313" key="1">
    <source>
        <dbReference type="EMBL" id="WTR73791.1"/>
    </source>
</evidence>